<dbReference type="PANTHER" id="PTHR34298:SF2">
    <property type="entry name" value="SEGREGATION AND CONDENSATION PROTEIN B"/>
    <property type="match status" value="1"/>
</dbReference>
<evidence type="ECO:0000256" key="2">
    <source>
        <dbReference type="ARBA" id="ARBA00022618"/>
    </source>
</evidence>
<dbReference type="InterPro" id="IPR036390">
    <property type="entry name" value="WH_DNA-bd_sf"/>
</dbReference>
<keyword evidence="4" id="KW-0131">Cell cycle</keyword>
<dbReference type="EMBL" id="JACNIG010000403">
    <property type="protein sequence ID" value="MBC8434241.1"/>
    <property type="molecule type" value="Genomic_DNA"/>
</dbReference>
<evidence type="ECO:0000313" key="5">
    <source>
        <dbReference type="EMBL" id="MBC8434241.1"/>
    </source>
</evidence>
<reference evidence="5 6" key="1">
    <citation type="submission" date="2020-08" db="EMBL/GenBank/DDBJ databases">
        <title>Bridging the membrane lipid divide: bacteria of the FCB group superphylum have the potential to synthesize archaeal ether lipids.</title>
        <authorList>
            <person name="Villanueva L."/>
            <person name="Von Meijenfeldt F.A.B."/>
            <person name="Westbye A.B."/>
            <person name="Yadav S."/>
            <person name="Hopmans E.C."/>
            <person name="Dutilh B.E."/>
            <person name="Sinninghe Damste J.S."/>
        </authorList>
    </citation>
    <scope>NUCLEOTIDE SEQUENCE [LARGE SCALE GENOMIC DNA]</scope>
    <source>
        <strain evidence="5">NIOZ-UU17</strain>
    </source>
</reference>
<dbReference type="PIRSF" id="PIRSF019345">
    <property type="entry name" value="ScpB"/>
    <property type="match status" value="1"/>
</dbReference>
<name>A0A8J6TP65_9BACT</name>
<dbReference type="Pfam" id="PF04079">
    <property type="entry name" value="SMC_ScpB"/>
    <property type="match status" value="1"/>
</dbReference>
<dbReference type="AlphaFoldDB" id="A0A8J6TP65"/>
<dbReference type="Gene3D" id="1.10.10.10">
    <property type="entry name" value="Winged helix-like DNA-binding domain superfamily/Winged helix DNA-binding domain"/>
    <property type="match status" value="2"/>
</dbReference>
<protein>
    <submittedName>
        <fullName evidence="5">SMC-Scp complex subunit ScpB</fullName>
    </submittedName>
</protein>
<evidence type="ECO:0000256" key="1">
    <source>
        <dbReference type="ARBA" id="ARBA00022490"/>
    </source>
</evidence>
<evidence type="ECO:0000256" key="3">
    <source>
        <dbReference type="ARBA" id="ARBA00022829"/>
    </source>
</evidence>
<organism evidence="5 6">
    <name type="scientific">Candidatus Desulfatibia vada</name>
    <dbReference type="NCBI Taxonomy" id="2841696"/>
    <lineage>
        <taxon>Bacteria</taxon>
        <taxon>Pseudomonadati</taxon>
        <taxon>Thermodesulfobacteriota</taxon>
        <taxon>Desulfobacteria</taxon>
        <taxon>Desulfobacterales</taxon>
        <taxon>Desulfobacterales incertae sedis</taxon>
        <taxon>Candidatus Desulfatibia</taxon>
    </lineage>
</organism>
<dbReference type="GO" id="GO:0051301">
    <property type="term" value="P:cell division"/>
    <property type="evidence" value="ECO:0007669"/>
    <property type="project" value="UniProtKB-KW"/>
</dbReference>
<evidence type="ECO:0000256" key="4">
    <source>
        <dbReference type="ARBA" id="ARBA00023306"/>
    </source>
</evidence>
<keyword evidence="1" id="KW-0963">Cytoplasm</keyword>
<gene>
    <name evidence="5" type="primary">scpB</name>
    <name evidence="5" type="ORF">H8D96_20215</name>
</gene>
<evidence type="ECO:0000313" key="6">
    <source>
        <dbReference type="Proteomes" id="UP000605201"/>
    </source>
</evidence>
<dbReference type="PANTHER" id="PTHR34298">
    <property type="entry name" value="SEGREGATION AND CONDENSATION PROTEIN B"/>
    <property type="match status" value="1"/>
</dbReference>
<accession>A0A8J6TP65</accession>
<dbReference type="GO" id="GO:0051304">
    <property type="term" value="P:chromosome separation"/>
    <property type="evidence" value="ECO:0007669"/>
    <property type="project" value="InterPro"/>
</dbReference>
<keyword evidence="3" id="KW-0159">Chromosome partition</keyword>
<keyword evidence="2" id="KW-0132">Cell division</keyword>
<dbReference type="InterPro" id="IPR005234">
    <property type="entry name" value="ScpB_csome_segregation"/>
</dbReference>
<dbReference type="SUPFAM" id="SSF46785">
    <property type="entry name" value="Winged helix' DNA-binding domain"/>
    <property type="match status" value="2"/>
</dbReference>
<sequence>MEDIKYIIESLLFVSETPLTIIRIQKVLGQADTKEIHEALTALAAEYEARKGGFLLREVAGGYQIRSRPEYREWIKRLIQPTPLRLSKAALETLAIIAYKQPVMRSDIEHIRGVDCGGILRMLLERKLIRVLGRKQIPGRPLIYSTTKQFLEVFDLKDLKDLPTPDEIESLGNSFSEIQD</sequence>
<proteinExistence type="predicted"/>
<dbReference type="Proteomes" id="UP000605201">
    <property type="component" value="Unassembled WGS sequence"/>
</dbReference>
<dbReference type="NCBIfam" id="TIGR00281">
    <property type="entry name" value="SMC-Scp complex subunit ScpB"/>
    <property type="match status" value="1"/>
</dbReference>
<comment type="caution">
    <text evidence="5">The sequence shown here is derived from an EMBL/GenBank/DDBJ whole genome shotgun (WGS) entry which is preliminary data.</text>
</comment>
<dbReference type="InterPro" id="IPR036388">
    <property type="entry name" value="WH-like_DNA-bd_sf"/>
</dbReference>